<proteinExistence type="predicted"/>
<dbReference type="InterPro" id="IPR050445">
    <property type="entry name" value="Bact_polysacc_biosynth/exp"/>
</dbReference>
<dbReference type="PANTHER" id="PTHR32309:SF13">
    <property type="entry name" value="FERRIC ENTEROBACTIN TRANSPORT PROTEIN FEPE"/>
    <property type="match status" value="1"/>
</dbReference>
<dbReference type="PANTHER" id="PTHR32309">
    <property type="entry name" value="TYROSINE-PROTEIN KINASE"/>
    <property type="match status" value="1"/>
</dbReference>
<keyword evidence="3 6" id="KW-0812">Transmembrane</keyword>
<feature type="domain" description="Polysaccharide chain length determinant N-terminal" evidence="7">
    <location>
        <begin position="14"/>
        <end position="114"/>
    </location>
</feature>
<dbReference type="InterPro" id="IPR003856">
    <property type="entry name" value="LPS_length_determ_N"/>
</dbReference>
<evidence type="ECO:0000313" key="8">
    <source>
        <dbReference type="EMBL" id="MFC6439589.1"/>
    </source>
</evidence>
<dbReference type="RefSeq" id="WP_131257133.1">
    <property type="nucleotide sequence ID" value="NZ_JBHSUS010000001.1"/>
</dbReference>
<comment type="caution">
    <text evidence="8">The sequence shown here is derived from an EMBL/GenBank/DDBJ whole genome shotgun (WGS) entry which is preliminary data.</text>
</comment>
<evidence type="ECO:0000259" key="7">
    <source>
        <dbReference type="Pfam" id="PF02706"/>
    </source>
</evidence>
<organism evidence="8 9">
    <name type="scientific">Pseudobowmanella zhangzhouensis</name>
    <dbReference type="NCBI Taxonomy" id="1537679"/>
    <lineage>
        <taxon>Bacteria</taxon>
        <taxon>Pseudomonadati</taxon>
        <taxon>Pseudomonadota</taxon>
        <taxon>Gammaproteobacteria</taxon>
        <taxon>Alteromonadales</taxon>
        <taxon>Alteromonadaceae</taxon>
    </lineage>
</organism>
<gene>
    <name evidence="8" type="ORF">ACFP85_05420</name>
</gene>
<protein>
    <submittedName>
        <fullName evidence="8">Wzz/FepE/Etk N-terminal domain-containing protein</fullName>
    </submittedName>
</protein>
<feature type="transmembrane region" description="Helical" evidence="6">
    <location>
        <begin position="285"/>
        <end position="309"/>
    </location>
</feature>
<reference evidence="9" key="1">
    <citation type="journal article" date="2019" name="Int. J. Syst. Evol. Microbiol.">
        <title>The Global Catalogue of Microorganisms (GCM) 10K type strain sequencing project: providing services to taxonomists for standard genome sequencing and annotation.</title>
        <authorList>
            <consortium name="The Broad Institute Genomics Platform"/>
            <consortium name="The Broad Institute Genome Sequencing Center for Infectious Disease"/>
            <person name="Wu L."/>
            <person name="Ma J."/>
        </authorList>
    </citation>
    <scope>NUCLEOTIDE SEQUENCE [LARGE SCALE GENOMIC DNA]</scope>
    <source>
        <strain evidence="9">CGMCC 1.16031</strain>
    </source>
</reference>
<comment type="subcellular location">
    <subcellularLocation>
        <location evidence="1">Cell membrane</location>
        <topology evidence="1">Multi-pass membrane protein</topology>
    </subcellularLocation>
</comment>
<feature type="transmembrane region" description="Helical" evidence="6">
    <location>
        <begin position="30"/>
        <end position="48"/>
    </location>
</feature>
<accession>A0ABW1XIH8</accession>
<evidence type="ECO:0000256" key="2">
    <source>
        <dbReference type="ARBA" id="ARBA00022475"/>
    </source>
</evidence>
<evidence type="ECO:0000313" key="9">
    <source>
        <dbReference type="Proteomes" id="UP001596364"/>
    </source>
</evidence>
<evidence type="ECO:0000256" key="6">
    <source>
        <dbReference type="SAM" id="Phobius"/>
    </source>
</evidence>
<evidence type="ECO:0000256" key="1">
    <source>
        <dbReference type="ARBA" id="ARBA00004651"/>
    </source>
</evidence>
<evidence type="ECO:0000256" key="4">
    <source>
        <dbReference type="ARBA" id="ARBA00022989"/>
    </source>
</evidence>
<sequence length="315" mass="35388">MTKNMEHTLVNKSDQIDIGKLLKILFAHKWFIIIPAVVVAIGVAIWVIQLPNIYKSEATLYPTEESQGGGLSAIAGKLGGLASLAGVNLSSGGSDKVSLALELMKSRDFLISFLERHELKIDLMATKGWDRENDKLIIDEDEYSINEKKWVRDVSFPKRIEPSNLELYNYFIENNLSVSKSKDSGLIVVGVKHYSPTLAKKIVELLVGDINQYMRSSDIDEAEKSIHYLNDTLNNTGSAELKGTLFQLIEQQQQKKMLATVREEYVFKTVDSAFTPEVKVAPNRLMLLLFSSILTVLISVFLILVKYAFRKDSIN</sequence>
<dbReference type="EMBL" id="JBHSUS010000001">
    <property type="protein sequence ID" value="MFC6439589.1"/>
    <property type="molecule type" value="Genomic_DNA"/>
</dbReference>
<dbReference type="Pfam" id="PF02706">
    <property type="entry name" value="Wzz"/>
    <property type="match status" value="1"/>
</dbReference>
<evidence type="ECO:0000256" key="5">
    <source>
        <dbReference type="ARBA" id="ARBA00023136"/>
    </source>
</evidence>
<keyword evidence="5 6" id="KW-0472">Membrane</keyword>
<keyword evidence="4 6" id="KW-1133">Transmembrane helix</keyword>
<name>A0ABW1XIH8_9ALTE</name>
<dbReference type="Proteomes" id="UP001596364">
    <property type="component" value="Unassembled WGS sequence"/>
</dbReference>
<keyword evidence="2" id="KW-1003">Cell membrane</keyword>
<keyword evidence="9" id="KW-1185">Reference proteome</keyword>
<evidence type="ECO:0000256" key="3">
    <source>
        <dbReference type="ARBA" id="ARBA00022692"/>
    </source>
</evidence>